<dbReference type="AlphaFoldDB" id="A0A166RWS9"/>
<feature type="chain" id="PRO_5007879290" description="Extracellular membrane protein CFEM domain-containing protein" evidence="1">
    <location>
        <begin position="20"/>
        <end position="162"/>
    </location>
</feature>
<evidence type="ECO:0000313" key="3">
    <source>
        <dbReference type="Proteomes" id="UP000243498"/>
    </source>
</evidence>
<organism evidence="2 3">
    <name type="scientific">Metarhizium rileyi (strain RCEF 4871)</name>
    <name type="common">Nomuraea rileyi</name>
    <dbReference type="NCBI Taxonomy" id="1649241"/>
    <lineage>
        <taxon>Eukaryota</taxon>
        <taxon>Fungi</taxon>
        <taxon>Dikarya</taxon>
        <taxon>Ascomycota</taxon>
        <taxon>Pezizomycotina</taxon>
        <taxon>Sordariomycetes</taxon>
        <taxon>Hypocreomycetidae</taxon>
        <taxon>Hypocreales</taxon>
        <taxon>Clavicipitaceae</taxon>
        <taxon>Metarhizium</taxon>
    </lineage>
</organism>
<gene>
    <name evidence="2" type="ORF">NOR_08383</name>
</gene>
<evidence type="ECO:0000313" key="2">
    <source>
        <dbReference type="EMBL" id="OAA34625.1"/>
    </source>
</evidence>
<reference evidence="2 3" key="1">
    <citation type="journal article" date="2016" name="Genome Biol. Evol.">
        <title>Divergent and convergent evolution of fungal pathogenicity.</title>
        <authorList>
            <person name="Shang Y."/>
            <person name="Xiao G."/>
            <person name="Zheng P."/>
            <person name="Cen K."/>
            <person name="Zhan S."/>
            <person name="Wang C."/>
        </authorList>
    </citation>
    <scope>NUCLEOTIDE SEQUENCE [LARGE SCALE GENOMIC DNA]</scope>
    <source>
        <strain evidence="2 3">RCEF 4871</strain>
    </source>
</reference>
<dbReference type="OMA" id="FDCLCKH"/>
<evidence type="ECO:0008006" key="4">
    <source>
        <dbReference type="Google" id="ProtNLM"/>
    </source>
</evidence>
<feature type="signal peptide" evidence="1">
    <location>
        <begin position="1"/>
        <end position="19"/>
    </location>
</feature>
<keyword evidence="1" id="KW-0732">Signal</keyword>
<keyword evidence="3" id="KW-1185">Reference proteome</keyword>
<comment type="caution">
    <text evidence="2">The sequence shown here is derived from an EMBL/GenBank/DDBJ whole genome shotgun (WGS) entry which is preliminary data.</text>
</comment>
<dbReference type="OrthoDB" id="4869264at2759"/>
<sequence>MKPPTICAVLFASAARVLGLDSLSGYTKDIPKCAYSALADGMTKEGCDVSKVTAEDFDCLCKHISAISIMVVKSVETTCAADFAQAAGSLCGMWNIESTTATDLAAATSALADALDGKGSVATPTAATSTSISATKNIAAVPTGGVIRILGGLAAAAAGAML</sequence>
<accession>A0A166RWS9</accession>
<proteinExistence type="predicted"/>
<dbReference type="EMBL" id="AZHC01000050">
    <property type="protein sequence ID" value="OAA34625.1"/>
    <property type="molecule type" value="Genomic_DNA"/>
</dbReference>
<name>A0A166RWS9_METRR</name>
<dbReference type="Proteomes" id="UP000243498">
    <property type="component" value="Unassembled WGS sequence"/>
</dbReference>
<dbReference type="STRING" id="1081105.A0A166RWS9"/>
<evidence type="ECO:0000256" key="1">
    <source>
        <dbReference type="SAM" id="SignalP"/>
    </source>
</evidence>
<protein>
    <recommendedName>
        <fullName evidence="4">Extracellular membrane protein CFEM domain-containing protein</fullName>
    </recommendedName>
</protein>